<evidence type="ECO:0000313" key="1">
    <source>
        <dbReference type="EMBL" id="TFK98566.1"/>
    </source>
</evidence>
<name>A0A5C3QAH8_9AGAR</name>
<accession>A0A5C3QAH8</accession>
<reference evidence="1 2" key="1">
    <citation type="journal article" date="2019" name="Nat. Ecol. Evol.">
        <title>Megaphylogeny resolves global patterns of mushroom evolution.</title>
        <authorList>
            <person name="Varga T."/>
            <person name="Krizsan K."/>
            <person name="Foldi C."/>
            <person name="Dima B."/>
            <person name="Sanchez-Garcia M."/>
            <person name="Sanchez-Ramirez S."/>
            <person name="Szollosi G.J."/>
            <person name="Szarkandi J.G."/>
            <person name="Papp V."/>
            <person name="Albert L."/>
            <person name="Andreopoulos W."/>
            <person name="Angelini C."/>
            <person name="Antonin V."/>
            <person name="Barry K.W."/>
            <person name="Bougher N.L."/>
            <person name="Buchanan P."/>
            <person name="Buyck B."/>
            <person name="Bense V."/>
            <person name="Catcheside P."/>
            <person name="Chovatia M."/>
            <person name="Cooper J."/>
            <person name="Damon W."/>
            <person name="Desjardin D."/>
            <person name="Finy P."/>
            <person name="Geml J."/>
            <person name="Haridas S."/>
            <person name="Hughes K."/>
            <person name="Justo A."/>
            <person name="Karasinski D."/>
            <person name="Kautmanova I."/>
            <person name="Kiss B."/>
            <person name="Kocsube S."/>
            <person name="Kotiranta H."/>
            <person name="LaButti K.M."/>
            <person name="Lechner B.E."/>
            <person name="Liimatainen K."/>
            <person name="Lipzen A."/>
            <person name="Lukacs Z."/>
            <person name="Mihaltcheva S."/>
            <person name="Morgado L.N."/>
            <person name="Niskanen T."/>
            <person name="Noordeloos M.E."/>
            <person name="Ohm R.A."/>
            <person name="Ortiz-Santana B."/>
            <person name="Ovrebo C."/>
            <person name="Racz N."/>
            <person name="Riley R."/>
            <person name="Savchenko A."/>
            <person name="Shiryaev A."/>
            <person name="Soop K."/>
            <person name="Spirin V."/>
            <person name="Szebenyi C."/>
            <person name="Tomsovsky M."/>
            <person name="Tulloss R.E."/>
            <person name="Uehling J."/>
            <person name="Grigoriev I.V."/>
            <person name="Vagvolgyi C."/>
            <person name="Papp T."/>
            <person name="Martin F.M."/>
            <person name="Miettinen O."/>
            <person name="Hibbett D.S."/>
            <person name="Nagy L.G."/>
        </authorList>
    </citation>
    <scope>NUCLEOTIDE SEQUENCE [LARGE SCALE GENOMIC DNA]</scope>
    <source>
        <strain evidence="1 2">CBS 309.79</strain>
    </source>
</reference>
<sequence>MFHYSSILSDLKARIACQPSKIVNQVLDDEIKQTQAYLQTISALRNERSIACHVPSEILEIILLKAIHLNLDKKGNEFSAPSWKEHVELTAGERSPFDPPVFGRAYQSPALLITPECFPGVVKLRCASEFRSHPALHISNCRTQ</sequence>
<dbReference type="AlphaFoldDB" id="A0A5C3QAH8"/>
<gene>
    <name evidence="1" type="ORF">BDV98DRAFT_207766</name>
</gene>
<evidence type="ECO:0000313" key="2">
    <source>
        <dbReference type="Proteomes" id="UP000305067"/>
    </source>
</evidence>
<keyword evidence="2" id="KW-1185">Reference proteome</keyword>
<proteinExistence type="predicted"/>
<organism evidence="1 2">
    <name type="scientific">Pterulicium gracile</name>
    <dbReference type="NCBI Taxonomy" id="1884261"/>
    <lineage>
        <taxon>Eukaryota</taxon>
        <taxon>Fungi</taxon>
        <taxon>Dikarya</taxon>
        <taxon>Basidiomycota</taxon>
        <taxon>Agaricomycotina</taxon>
        <taxon>Agaricomycetes</taxon>
        <taxon>Agaricomycetidae</taxon>
        <taxon>Agaricales</taxon>
        <taxon>Pleurotineae</taxon>
        <taxon>Pterulaceae</taxon>
        <taxon>Pterulicium</taxon>
    </lineage>
</organism>
<protein>
    <submittedName>
        <fullName evidence="1">Uncharacterized protein</fullName>
    </submittedName>
</protein>
<dbReference type="Proteomes" id="UP000305067">
    <property type="component" value="Unassembled WGS sequence"/>
</dbReference>
<dbReference type="EMBL" id="ML178839">
    <property type="protein sequence ID" value="TFK98566.1"/>
    <property type="molecule type" value="Genomic_DNA"/>
</dbReference>